<dbReference type="InterPro" id="IPR012337">
    <property type="entry name" value="RNaseH-like_sf"/>
</dbReference>
<sequence length="196" mass="22455">MLAATAPFAGHHLGVLERQLGNEKVRFDPSDRVFLAALSHRVPLDVLRKLRLLVRPDTVLRWHRDLVARRHAAGSRPKRPGQPRAAVDALLADAGVQVVKTGIRVPRMNSIMERWIQTCRRGLLDRILIWNQRHLLHALCEFETFYNEHRPHRTLGQAAPCRLLPDPISDQALITRLDIRRNDRLGGVLREYQHAA</sequence>
<evidence type="ECO:0000313" key="2">
    <source>
        <dbReference type="EMBL" id="MDP9844907.1"/>
    </source>
</evidence>
<comment type="caution">
    <text evidence="2">The sequence shown here is derived from an EMBL/GenBank/DDBJ whole genome shotgun (WGS) entry which is preliminary data.</text>
</comment>
<organism evidence="2 3">
    <name type="scientific">Streptosporangium lutulentum</name>
    <dbReference type="NCBI Taxonomy" id="1461250"/>
    <lineage>
        <taxon>Bacteria</taxon>
        <taxon>Bacillati</taxon>
        <taxon>Actinomycetota</taxon>
        <taxon>Actinomycetes</taxon>
        <taxon>Streptosporangiales</taxon>
        <taxon>Streptosporangiaceae</taxon>
        <taxon>Streptosporangium</taxon>
    </lineage>
</organism>
<accession>A0ABT9QDR7</accession>
<feature type="domain" description="Integrase catalytic" evidence="1">
    <location>
        <begin position="95"/>
        <end position="160"/>
    </location>
</feature>
<dbReference type="EMBL" id="JAUSQU010000001">
    <property type="protein sequence ID" value="MDP9844907.1"/>
    <property type="molecule type" value="Genomic_DNA"/>
</dbReference>
<dbReference type="Pfam" id="PF13683">
    <property type="entry name" value="rve_3"/>
    <property type="match status" value="1"/>
</dbReference>
<evidence type="ECO:0000313" key="3">
    <source>
        <dbReference type="Proteomes" id="UP001225356"/>
    </source>
</evidence>
<name>A0ABT9QDR7_9ACTN</name>
<evidence type="ECO:0000259" key="1">
    <source>
        <dbReference type="Pfam" id="PF13683"/>
    </source>
</evidence>
<protein>
    <submittedName>
        <fullName evidence="2">Transposase InsO family protein</fullName>
    </submittedName>
</protein>
<dbReference type="Proteomes" id="UP001225356">
    <property type="component" value="Unassembled WGS sequence"/>
</dbReference>
<dbReference type="InterPro" id="IPR001584">
    <property type="entry name" value="Integrase_cat-core"/>
</dbReference>
<dbReference type="RefSeq" id="WP_307560125.1">
    <property type="nucleotide sequence ID" value="NZ_JAUSQU010000001.1"/>
</dbReference>
<reference evidence="2 3" key="1">
    <citation type="submission" date="2023-07" db="EMBL/GenBank/DDBJ databases">
        <title>Sequencing the genomes of 1000 actinobacteria strains.</title>
        <authorList>
            <person name="Klenk H.-P."/>
        </authorList>
    </citation>
    <scope>NUCLEOTIDE SEQUENCE [LARGE SCALE GENOMIC DNA]</scope>
    <source>
        <strain evidence="2 3">DSM 46740</strain>
    </source>
</reference>
<keyword evidence="3" id="KW-1185">Reference proteome</keyword>
<dbReference type="SUPFAM" id="SSF53098">
    <property type="entry name" value="Ribonuclease H-like"/>
    <property type="match status" value="1"/>
</dbReference>
<gene>
    <name evidence="2" type="ORF">J2853_004118</name>
</gene>
<proteinExistence type="predicted"/>
<dbReference type="Gene3D" id="3.30.420.10">
    <property type="entry name" value="Ribonuclease H-like superfamily/Ribonuclease H"/>
    <property type="match status" value="1"/>
</dbReference>
<dbReference type="InterPro" id="IPR036397">
    <property type="entry name" value="RNaseH_sf"/>
</dbReference>